<evidence type="ECO:0000259" key="1">
    <source>
        <dbReference type="Pfam" id="PF13699"/>
    </source>
</evidence>
<evidence type="ECO:0000313" key="2">
    <source>
        <dbReference type="EMBL" id="VAX01186.1"/>
    </source>
</evidence>
<dbReference type="InterPro" id="IPR025295">
    <property type="entry name" value="eCIS_core_dom"/>
</dbReference>
<gene>
    <name evidence="2" type="ORF">MNBD_GAMMA22-3074</name>
</gene>
<dbReference type="Pfam" id="PF13699">
    <property type="entry name" value="eCIS_core"/>
    <property type="match status" value="1"/>
</dbReference>
<proteinExistence type="predicted"/>
<dbReference type="EMBL" id="UOFS01000048">
    <property type="protein sequence ID" value="VAX01186.1"/>
    <property type="molecule type" value="Genomic_DNA"/>
</dbReference>
<accession>A0A3B1A625</accession>
<dbReference type="AlphaFoldDB" id="A0A3B1A625"/>
<reference evidence="2" key="1">
    <citation type="submission" date="2018-06" db="EMBL/GenBank/DDBJ databases">
        <authorList>
            <person name="Zhirakovskaya E."/>
        </authorList>
    </citation>
    <scope>NUCLEOTIDE SEQUENCE</scope>
</reference>
<dbReference type="GO" id="GO:0008745">
    <property type="term" value="F:N-acetylmuramoyl-L-alanine amidase activity"/>
    <property type="evidence" value="ECO:0007669"/>
    <property type="project" value="UniProtKB-EC"/>
</dbReference>
<keyword evidence="2" id="KW-0378">Hydrolase</keyword>
<protein>
    <submittedName>
        <fullName evidence="2">N-acetylmuramoyl-L-alanine amidase</fullName>
        <ecNumber evidence="2">3.5.1.28</ecNumber>
    </submittedName>
</protein>
<name>A0A3B1A625_9ZZZZ</name>
<organism evidence="2">
    <name type="scientific">hydrothermal vent metagenome</name>
    <dbReference type="NCBI Taxonomy" id="652676"/>
    <lineage>
        <taxon>unclassified sequences</taxon>
        <taxon>metagenomes</taxon>
        <taxon>ecological metagenomes</taxon>
    </lineage>
</organism>
<dbReference type="EC" id="3.5.1.28" evidence="2"/>
<feature type="domain" description="eCIS core" evidence="1">
    <location>
        <begin position="116"/>
        <end position="191"/>
    </location>
</feature>
<sequence length="557" mass="61475">MKIRLGKNDKEKDDVSHVAINKQNKTSFFFDKPNIQAKLNVGKPDDQYEREADAVAERVLLLSDSDIQQHPENTLQHTIQTKSNADQNNFEQEKESTTLENNALDLKTLSATGKQLPNVTRHFFESRFGNDFSDVRVHQDERAAELAQSINARAFTLGRDVVFAENQYSPQTMAGKKLIAHELTHVLQQRALTNNDNSMQQVQRQHNSGAAHSTELTASNYRQIRMHYNGRRLLVYGDSQEIFDFSAQSGRPVLLREQDAEQCGADQRTDSYMDDKRFVGIRNYGPIPEGRFFFSPPRIQRFSAGEQFDLVVGGIFGADRVRLSSGTVHSGDWGSGRVALQPRGRMREGPCGNANSRSAFYLHGGILAGSSGCIDIGGNFSRLADFLSTYQRRISLTVRYERPPTSVGVFTGFSGAIAYGRFGFAHGPALQLGSEFAQGDTRFVASLGYGALLQWAGGALSAGLRLDVPISDRGAFVRASLQGGLNFRIFRALYGRLFGGVNIEFPDDSDSIVGGEVGAGIGYDFGVVQAEALYNAIRPLTGNQEVHQALLRLGVRF</sequence>